<gene>
    <name evidence="1" type="ORF">SAMN05216250_106129</name>
</gene>
<organism evidence="1 2">
    <name type="scientific">Bacteroides xylanisolvens</name>
    <dbReference type="NCBI Taxonomy" id="371601"/>
    <lineage>
        <taxon>Bacteria</taxon>
        <taxon>Pseudomonadati</taxon>
        <taxon>Bacteroidota</taxon>
        <taxon>Bacteroidia</taxon>
        <taxon>Bacteroidales</taxon>
        <taxon>Bacteroidaceae</taxon>
        <taxon>Bacteroides</taxon>
    </lineage>
</organism>
<dbReference type="EMBL" id="FOUM01000006">
    <property type="protein sequence ID" value="SFM54658.1"/>
    <property type="molecule type" value="Genomic_DNA"/>
</dbReference>
<reference evidence="1 2" key="1">
    <citation type="submission" date="2016-10" db="EMBL/GenBank/DDBJ databases">
        <authorList>
            <person name="de Groot N.N."/>
        </authorList>
    </citation>
    <scope>NUCLEOTIDE SEQUENCE [LARGE SCALE GENOMIC DNA]</scope>
    <source>
        <strain evidence="1 2">NLAE-zl-C202</strain>
    </source>
</reference>
<dbReference type="Proteomes" id="UP000183766">
    <property type="component" value="Unassembled WGS sequence"/>
</dbReference>
<proteinExistence type="predicted"/>
<dbReference type="AlphaFoldDB" id="A0A1I4RR22"/>
<sequence>MLILSSAFVFAIAKMRFSPMIYSFLRIILLKNSMSCQKAIIDKIRDKGGDFVIELKANQRSLRYGLEDSSFQRTYLHIGINAQ</sequence>
<evidence type="ECO:0000313" key="2">
    <source>
        <dbReference type="Proteomes" id="UP000183766"/>
    </source>
</evidence>
<accession>A0A1I4RR22</accession>
<name>A0A1I4RR22_9BACE</name>
<evidence type="ECO:0000313" key="1">
    <source>
        <dbReference type="EMBL" id="SFM54658.1"/>
    </source>
</evidence>
<protein>
    <submittedName>
        <fullName evidence="1">Uncharacterized protein</fullName>
    </submittedName>
</protein>